<protein>
    <submittedName>
        <fullName evidence="1">Uncharacterized protein</fullName>
    </submittedName>
</protein>
<accession>A0A0E9UGH2</accession>
<proteinExistence type="predicted"/>
<sequence>MQRRGSGGNPWLHLTCLPTSIC</sequence>
<dbReference type="EMBL" id="GBXM01044499">
    <property type="protein sequence ID" value="JAH64078.1"/>
    <property type="molecule type" value="Transcribed_RNA"/>
</dbReference>
<reference evidence="1" key="2">
    <citation type="journal article" date="2015" name="Fish Shellfish Immunol.">
        <title>Early steps in the European eel (Anguilla anguilla)-Vibrio vulnificus interaction in the gills: Role of the RtxA13 toxin.</title>
        <authorList>
            <person name="Callol A."/>
            <person name="Pajuelo D."/>
            <person name="Ebbesson L."/>
            <person name="Teles M."/>
            <person name="MacKenzie S."/>
            <person name="Amaro C."/>
        </authorList>
    </citation>
    <scope>NUCLEOTIDE SEQUENCE</scope>
</reference>
<evidence type="ECO:0000313" key="1">
    <source>
        <dbReference type="EMBL" id="JAH64078.1"/>
    </source>
</evidence>
<name>A0A0E9UGH2_ANGAN</name>
<organism evidence="1">
    <name type="scientific">Anguilla anguilla</name>
    <name type="common">European freshwater eel</name>
    <name type="synonym">Muraena anguilla</name>
    <dbReference type="NCBI Taxonomy" id="7936"/>
    <lineage>
        <taxon>Eukaryota</taxon>
        <taxon>Metazoa</taxon>
        <taxon>Chordata</taxon>
        <taxon>Craniata</taxon>
        <taxon>Vertebrata</taxon>
        <taxon>Euteleostomi</taxon>
        <taxon>Actinopterygii</taxon>
        <taxon>Neopterygii</taxon>
        <taxon>Teleostei</taxon>
        <taxon>Anguilliformes</taxon>
        <taxon>Anguillidae</taxon>
        <taxon>Anguilla</taxon>
    </lineage>
</organism>
<dbReference type="AlphaFoldDB" id="A0A0E9UGH2"/>
<reference evidence="1" key="1">
    <citation type="submission" date="2014-11" db="EMBL/GenBank/DDBJ databases">
        <authorList>
            <person name="Amaro Gonzalez C."/>
        </authorList>
    </citation>
    <scope>NUCLEOTIDE SEQUENCE</scope>
</reference>